<name>A0ACC6QPS5_9ACTN</name>
<gene>
    <name evidence="1" type="ORF">WKI58_28280</name>
</gene>
<evidence type="ECO:0000313" key="1">
    <source>
        <dbReference type="EMBL" id="MEJ8660371.1"/>
    </source>
</evidence>
<keyword evidence="2" id="KW-1185">Reference proteome</keyword>
<dbReference type="EMBL" id="JBBKAI010000002">
    <property type="protein sequence ID" value="MEJ8660371.1"/>
    <property type="molecule type" value="Genomic_DNA"/>
</dbReference>
<evidence type="ECO:0000313" key="2">
    <source>
        <dbReference type="Proteomes" id="UP001375539"/>
    </source>
</evidence>
<organism evidence="1 2">
    <name type="scientific">Streptomyces pratisoli</name>
    <dbReference type="NCBI Taxonomy" id="3139917"/>
    <lineage>
        <taxon>Bacteria</taxon>
        <taxon>Bacillati</taxon>
        <taxon>Actinomycetota</taxon>
        <taxon>Actinomycetes</taxon>
        <taxon>Kitasatosporales</taxon>
        <taxon>Streptomycetaceae</taxon>
        <taxon>Streptomyces</taxon>
    </lineage>
</organism>
<proteinExistence type="predicted"/>
<reference evidence="1" key="1">
    <citation type="submission" date="2024-03" db="EMBL/GenBank/DDBJ databases">
        <title>Novel Streptomyces species of biotechnological and ecological value are a feature of Machair soil.</title>
        <authorList>
            <person name="Prole J.R."/>
            <person name="Goodfellow M."/>
            <person name="Allenby N."/>
            <person name="Ward A.C."/>
        </authorList>
    </citation>
    <scope>NUCLEOTIDE SEQUENCE</scope>
    <source>
        <strain evidence="1">MS1.AVA.4</strain>
    </source>
</reference>
<accession>A0ACC6QPS5</accession>
<comment type="caution">
    <text evidence="1">The sequence shown here is derived from an EMBL/GenBank/DDBJ whole genome shotgun (WGS) entry which is preliminary data.</text>
</comment>
<dbReference type="Proteomes" id="UP001375539">
    <property type="component" value="Unassembled WGS sequence"/>
</dbReference>
<protein>
    <submittedName>
        <fullName evidence="1">Class II histone deacetylase</fullName>
    </submittedName>
</protein>
<sequence length="393" mass="41311">MSTSRLAWYSHEICFWHDPGPGSGYVPVGPGVEPLRQFAVDPDLRRAEGLAKASGVTDRFTALTPTPASDEDLLLVHVPDHIERVEAASAAGAGDAGVYAYVNYHSAQAARLAVGACVQAATGVLDGRFDRAYCLVRPPGHHAEPDRAMALCLYNNLAVAARAAQRQGARRVLILDWDVHHGNGIQRTFYEDPDVLYISVHQEGLFPAASGRVLETGAGAGAGSTLNVPLPAGSGHGAYLAVMDRIVEPAARAFGPDLILVAAGVDASGHDPMGRMLCTSRTFHSMTSTMCRLADELTGGRIVFAHEGGYSAWYQPMLVLGTASAIAGLPAPQDPFLHSLEHLPGQRLQRHQDRVIAHLEDHHPLLAGSAPPAPAAGPSAVAGRSAPGTGVPT</sequence>